<dbReference type="GeneID" id="9627616"/>
<feature type="compositionally biased region" description="Acidic residues" evidence="1">
    <location>
        <begin position="1731"/>
        <end position="1741"/>
    </location>
</feature>
<feature type="compositionally biased region" description="Polar residues" evidence="1">
    <location>
        <begin position="89"/>
        <end position="100"/>
    </location>
</feature>
<feature type="region of interest" description="Disordered" evidence="1">
    <location>
        <begin position="1395"/>
        <end position="1468"/>
    </location>
</feature>
<proteinExistence type="predicted"/>
<evidence type="ECO:0000313" key="3">
    <source>
        <dbReference type="EMBL" id="EFJ46060.1"/>
    </source>
</evidence>
<organism evidence="4">
    <name type="scientific">Volvox carteri f. nagariensis</name>
    <dbReference type="NCBI Taxonomy" id="3068"/>
    <lineage>
        <taxon>Eukaryota</taxon>
        <taxon>Viridiplantae</taxon>
        <taxon>Chlorophyta</taxon>
        <taxon>core chlorophytes</taxon>
        <taxon>Chlorophyceae</taxon>
        <taxon>CS clade</taxon>
        <taxon>Chlamydomonadales</taxon>
        <taxon>Volvocaceae</taxon>
        <taxon>Volvox</taxon>
    </lineage>
</organism>
<feature type="region of interest" description="Disordered" evidence="1">
    <location>
        <begin position="461"/>
        <end position="716"/>
    </location>
</feature>
<feature type="region of interest" description="Disordered" evidence="1">
    <location>
        <begin position="1723"/>
        <end position="1785"/>
    </location>
</feature>
<feature type="transmembrane region" description="Helical" evidence="2">
    <location>
        <begin position="7"/>
        <end position="26"/>
    </location>
</feature>
<feature type="compositionally biased region" description="Low complexity" evidence="1">
    <location>
        <begin position="1553"/>
        <end position="1564"/>
    </location>
</feature>
<feature type="region of interest" description="Disordered" evidence="1">
    <location>
        <begin position="1342"/>
        <end position="1383"/>
    </location>
</feature>
<accession>D8U2G7</accession>
<keyword evidence="4" id="KW-1185">Reference proteome</keyword>
<dbReference type="KEGG" id="vcn:VOLCADRAFT_93569"/>
<feature type="compositionally biased region" description="Pro residues" evidence="1">
    <location>
        <begin position="461"/>
        <end position="714"/>
    </location>
</feature>
<dbReference type="InParanoid" id="D8U2G7"/>
<feature type="region of interest" description="Disordered" evidence="1">
    <location>
        <begin position="1553"/>
        <end position="1624"/>
    </location>
</feature>
<feature type="compositionally biased region" description="Low complexity" evidence="1">
    <location>
        <begin position="1438"/>
        <end position="1468"/>
    </location>
</feature>
<keyword evidence="2" id="KW-1133">Transmembrane helix</keyword>
<evidence type="ECO:0000256" key="1">
    <source>
        <dbReference type="SAM" id="MobiDB-lite"/>
    </source>
</evidence>
<feature type="region of interest" description="Disordered" evidence="1">
    <location>
        <begin position="79"/>
        <end position="138"/>
    </location>
</feature>
<feature type="region of interest" description="Disordered" evidence="1">
    <location>
        <begin position="769"/>
        <end position="796"/>
    </location>
</feature>
<evidence type="ECO:0000313" key="4">
    <source>
        <dbReference type="Proteomes" id="UP000001058"/>
    </source>
</evidence>
<gene>
    <name evidence="3" type="ORF">VOLCADRAFT_93569</name>
</gene>
<dbReference type="RefSeq" id="XP_002952810.1">
    <property type="nucleotide sequence ID" value="XM_002952764.1"/>
</dbReference>
<feature type="region of interest" description="Disordered" evidence="1">
    <location>
        <begin position="1681"/>
        <end position="1711"/>
    </location>
</feature>
<feature type="compositionally biased region" description="Low complexity" evidence="1">
    <location>
        <begin position="775"/>
        <end position="786"/>
    </location>
</feature>
<dbReference type="eggNOG" id="ENOG502QQ2D">
    <property type="taxonomic scope" value="Eukaryota"/>
</dbReference>
<feature type="compositionally biased region" description="Low complexity" evidence="1">
    <location>
        <begin position="1582"/>
        <end position="1598"/>
    </location>
</feature>
<keyword evidence="2" id="KW-0472">Membrane</keyword>
<feature type="compositionally biased region" description="Low complexity" evidence="1">
    <location>
        <begin position="1140"/>
        <end position="1150"/>
    </location>
</feature>
<reference evidence="3 4" key="1">
    <citation type="journal article" date="2010" name="Science">
        <title>Genomic analysis of organismal complexity in the multicellular green alga Volvox carteri.</title>
        <authorList>
            <person name="Prochnik S.E."/>
            <person name="Umen J."/>
            <person name="Nedelcu A.M."/>
            <person name="Hallmann A."/>
            <person name="Miller S.M."/>
            <person name="Nishii I."/>
            <person name="Ferris P."/>
            <person name="Kuo A."/>
            <person name="Mitros T."/>
            <person name="Fritz-Laylin L.K."/>
            <person name="Hellsten U."/>
            <person name="Chapman J."/>
            <person name="Simakov O."/>
            <person name="Rensing S.A."/>
            <person name="Terry A."/>
            <person name="Pangilinan J."/>
            <person name="Kapitonov V."/>
            <person name="Jurka J."/>
            <person name="Salamov A."/>
            <person name="Shapiro H."/>
            <person name="Schmutz J."/>
            <person name="Grimwood J."/>
            <person name="Lindquist E."/>
            <person name="Lucas S."/>
            <person name="Grigoriev I.V."/>
            <person name="Schmitt R."/>
            <person name="Kirk D."/>
            <person name="Rokhsar D.S."/>
        </authorList>
    </citation>
    <scope>NUCLEOTIDE SEQUENCE [LARGE SCALE GENOMIC DNA]</scope>
    <source>
        <strain evidence="4">f. Nagariensis / Eve</strain>
    </source>
</reference>
<feature type="compositionally biased region" description="Gly residues" evidence="1">
    <location>
        <begin position="1368"/>
        <end position="1378"/>
    </location>
</feature>
<feature type="transmembrane region" description="Helical" evidence="2">
    <location>
        <begin position="917"/>
        <end position="941"/>
    </location>
</feature>
<sequence length="1870" mass="190265">MILQKPLYFNIALAFWTLWLQIPLFVNGMGAGPNFTDPVFGKQRSNDDVLTRALTQYTRYNGLVLAQQRQRNLQSSSLAEGLIHDPNKRTSPPLTVASTGKSERNVVALDPYPNRTGPAQPKPGIEVDPAGGRHLGGSLSGELLPAHHAKRSLVASFSNPAVIHVLWSHWNHCQGYACGGLYVNMIRQALERAPKDARGIITFGGYSSGAARDSLEGWVAAAGYSPSIITYVRKPADVAAYYNLSSYKLLYIPSDSGQTTGGIDATMNLALIGIKDRIFDFVNEGGSMVVLTQGSQSKPYGFLPMPMIFTATDFIDVTVTNEMKLYSPDSTSDNLDHYAWHGYFTGPVDWNGMRVVAYQAGFCPVLSGPKQDCRATAIPSLTIAIASFRPSTSYPKPITADNPAAAADTTLAAASNTAASPAAAADTTLAAGSPAADALTTAFGSAAAAAWSASIPAALPPPLHPPLQPPSPPPALPPPPTPPSPPVAPPPMPSPPPSDPLPPPPEAPPSPPHLPPPLYPPLQPPSPPPALPPPPTPPSPPVAPPPMPSPPPSDPLPPPPGAPPSPPHLPPPLYPPLQPPSPPPALPPPPTPPSPPVAPPPMPSPPPSDPLPPPPGAPPSPPHLPPPLYPPLQPPSPPPALPPPPTPPSPPSLHPPFSQPMPPRPSSTSPSPPLPPPPHPIPPPTVKAPAPSPGSAPPPLPPPSRPQPDPPPGFPMSLDLDYNYLVASARFKGDSPFASCTAAVQDSLVQALAALVKLPTRNVTTACASETTTNSGSGSSSSSSASGRRRRLNDAGTDCAGSRVAVNITFKIDPARPLAAFKAAVFNALSNAGVEGVCPLGLMDGEWATTGSVTRNTGSTPGPVDCRAAIAAAGGGDATAVPSCSPVQYQAGEAMAPPPLASPATAAAAAAKKGLPLMILIAAAVGCMFLCALCVLAAVVYRRRKRKKRNEAAQGAVQPATQGAVVELEPQEGQDTCTNPGVVAKKGLMSCDTSTDTSAEEQDTAAMLSTTMTGSGNTNTNTNTNTNANAFELAALEAASAAAVLGRAPGRTSSSDAGARTTSSSYRMSSETGCAVASAAALLGATVTATNNPRIANQISLVSASAISVTAGGTVRPSSRGEFGGSSGAAAAATAAAFRTDPLMSSSRRGSASDRRTAHRQQLQPHPQPQLTDAREAIATALQRGGGGNDAAGGGVGGSSFSASAPAPAAAAVDVAAAAAGTDIPGSCPREGKSRRASFSERSASGGGVVVGGAQALRSPSATSRTSLLVRSPDPWVEAARSMRTLTVIFGSSGGGGGGGGGGAATEDKVVTAAVAAAIPSIPTVVVAPAVQVRQTPSMRKHNPVFQRTNPPYLYGNRREGDDRPSGGVAGVDPGGDGDVPTLDTSAAAAAAAAPLGDGGDAVTPSTSGGAAGAAAASASAPSTVLFRSNPEIRVGAGSRPGSRSGSESRPGSGIGSRSSGIPATASATATVASATTASRLGPRGRTHLGLITAPSDVAAEVDGAADAEVEGGAEGGGAPALSQSVPARLWKRPGTVGASPVSGLESAAAAAAAGPAPSRQQAGRRSALFNRPEGREVGWGAEEPPQRESQPSEASSAGGIMPPSNTRNFLRPGMGDHGDGLEDPAATAAAAVGASGGGGGGWGAQKNRQLMFASGAPEPPTVNCQLPTHLRNTFCRQASDDDHCEEDGQAEPAPEPIAPRSAKSTTQAGHVSVRQFKFADMRRVHSSESVDLESDDEEDLQDPRQPQQQDESRGGGSGSRHTLGRRGLAAAAAGGDGQNETVLGPTRCPGVKEIFIRNEFGRTDDVQMYGALTKYGKVWKRSARMRIIINVMRVTKWRRGVGGSAELLMEKYCGSYRMCTGGTKKNNNK</sequence>
<feature type="compositionally biased region" description="Low complexity" evidence="1">
    <location>
        <begin position="1402"/>
        <end position="1425"/>
    </location>
</feature>
<dbReference type="Proteomes" id="UP000001058">
    <property type="component" value="Unassembled WGS sequence"/>
</dbReference>
<feature type="region of interest" description="Disordered" evidence="1">
    <location>
        <begin position="1222"/>
        <end position="1252"/>
    </location>
</feature>
<evidence type="ECO:0000256" key="2">
    <source>
        <dbReference type="SAM" id="Phobius"/>
    </source>
</evidence>
<keyword evidence="2" id="KW-0812">Transmembrane</keyword>
<dbReference type="InterPro" id="IPR003882">
    <property type="entry name" value="Pistil_extensin"/>
</dbReference>
<feature type="region of interest" description="Disordered" evidence="1">
    <location>
        <begin position="1140"/>
        <end position="1172"/>
    </location>
</feature>
<name>D8U2G7_VOLCA</name>
<dbReference type="EMBL" id="GL378353">
    <property type="protein sequence ID" value="EFJ46060.1"/>
    <property type="molecule type" value="Genomic_DNA"/>
</dbReference>
<protein>
    <submittedName>
        <fullName evidence="3">Uncharacterized protein</fullName>
    </submittedName>
</protein>
<dbReference type="PRINTS" id="PR01218">
    <property type="entry name" value="PSTLEXTENSIN"/>
</dbReference>
<feature type="compositionally biased region" description="Low complexity" evidence="1">
    <location>
        <begin position="1161"/>
        <end position="1171"/>
    </location>
</feature>